<evidence type="ECO:0000256" key="9">
    <source>
        <dbReference type="ARBA" id="ARBA00022989"/>
    </source>
</evidence>
<feature type="region of interest" description="Disordered" evidence="16">
    <location>
        <begin position="213"/>
        <end position="233"/>
    </location>
</feature>
<keyword evidence="21" id="KW-1185">Reference proteome</keyword>
<feature type="signal peptide" evidence="17">
    <location>
        <begin position="1"/>
        <end position="37"/>
    </location>
</feature>
<comment type="similarity">
    <text evidence="2">Belongs to the protein-tyrosine phosphatase family. Receptor class 2A subfamily.</text>
</comment>
<keyword evidence="12" id="KW-0675">Receptor</keyword>
<evidence type="ECO:0000256" key="11">
    <source>
        <dbReference type="ARBA" id="ARBA00023157"/>
    </source>
</evidence>
<evidence type="ECO:0000259" key="19">
    <source>
        <dbReference type="PROSITE" id="PS50853"/>
    </source>
</evidence>
<evidence type="ECO:0000256" key="12">
    <source>
        <dbReference type="ARBA" id="ARBA00023170"/>
    </source>
</evidence>
<keyword evidence="4" id="KW-0812">Transmembrane</keyword>
<dbReference type="SMART" id="SM00408">
    <property type="entry name" value="IGc2"/>
    <property type="match status" value="1"/>
</dbReference>
<dbReference type="InterPro" id="IPR036116">
    <property type="entry name" value="FN3_sf"/>
</dbReference>
<dbReference type="EMBL" id="VFJC01000020">
    <property type="protein sequence ID" value="KAB5539597.1"/>
    <property type="molecule type" value="Genomic_DNA"/>
</dbReference>
<dbReference type="InterPro" id="IPR036179">
    <property type="entry name" value="Ig-like_dom_sf"/>
</dbReference>
<organism evidence="20 21">
    <name type="scientific">Pangasianodon hypophthalmus</name>
    <name type="common">Striped catfish</name>
    <name type="synonym">Helicophagus hypophthalmus</name>
    <dbReference type="NCBI Taxonomy" id="310915"/>
    <lineage>
        <taxon>Eukaryota</taxon>
        <taxon>Metazoa</taxon>
        <taxon>Chordata</taxon>
        <taxon>Craniata</taxon>
        <taxon>Vertebrata</taxon>
        <taxon>Euteleostomi</taxon>
        <taxon>Actinopterygii</taxon>
        <taxon>Neopterygii</taxon>
        <taxon>Teleostei</taxon>
        <taxon>Ostariophysi</taxon>
        <taxon>Siluriformes</taxon>
        <taxon>Pangasiidae</taxon>
        <taxon>Pangasianodon</taxon>
    </lineage>
</organism>
<dbReference type="SMART" id="SM00060">
    <property type="entry name" value="FN3"/>
    <property type="match status" value="2"/>
</dbReference>
<keyword evidence="7" id="KW-0378">Hydrolase</keyword>
<dbReference type="PRINTS" id="PR00014">
    <property type="entry name" value="FNTYPEIII"/>
</dbReference>
<dbReference type="InterPro" id="IPR007110">
    <property type="entry name" value="Ig-like_dom"/>
</dbReference>
<evidence type="ECO:0000256" key="14">
    <source>
        <dbReference type="ARBA" id="ARBA00023319"/>
    </source>
</evidence>
<keyword evidence="8" id="KW-0904">Protein phosphatase</keyword>
<dbReference type="SUPFAM" id="SSF48726">
    <property type="entry name" value="Immunoglobulin"/>
    <property type="match status" value="1"/>
</dbReference>
<dbReference type="GO" id="GO:0098609">
    <property type="term" value="P:cell-cell adhesion"/>
    <property type="evidence" value="ECO:0007669"/>
    <property type="project" value="TreeGrafter"/>
</dbReference>
<evidence type="ECO:0000256" key="7">
    <source>
        <dbReference type="ARBA" id="ARBA00022801"/>
    </source>
</evidence>
<dbReference type="SMART" id="SM00409">
    <property type="entry name" value="IG"/>
    <property type="match status" value="1"/>
</dbReference>
<evidence type="ECO:0000256" key="13">
    <source>
        <dbReference type="ARBA" id="ARBA00023180"/>
    </source>
</evidence>
<protein>
    <recommendedName>
        <fullName evidence="3">protein-tyrosine-phosphatase</fullName>
        <ecNumber evidence="3">3.1.3.48</ecNumber>
    </recommendedName>
</protein>
<dbReference type="Proteomes" id="UP000327468">
    <property type="component" value="Chromosome 19"/>
</dbReference>
<dbReference type="EC" id="3.1.3.48" evidence="3"/>
<dbReference type="Pfam" id="PF00041">
    <property type="entry name" value="fn3"/>
    <property type="match status" value="2"/>
</dbReference>
<dbReference type="FunFam" id="2.60.40.10:FF:000036">
    <property type="entry name" value="receptor-type tyrosine-protein phosphatase delta isoform X1"/>
    <property type="match status" value="1"/>
</dbReference>
<evidence type="ECO:0000256" key="6">
    <source>
        <dbReference type="ARBA" id="ARBA00022737"/>
    </source>
</evidence>
<dbReference type="CDD" id="cd00063">
    <property type="entry name" value="FN3"/>
    <property type="match status" value="2"/>
</dbReference>
<evidence type="ECO:0000313" key="21">
    <source>
        <dbReference type="Proteomes" id="UP000327468"/>
    </source>
</evidence>
<dbReference type="InterPro" id="IPR003961">
    <property type="entry name" value="FN3_dom"/>
</dbReference>
<dbReference type="PANTHER" id="PTHR44170:SF6">
    <property type="entry name" value="CONTACTIN"/>
    <property type="match status" value="1"/>
</dbReference>
<dbReference type="PROSITE" id="PS50835">
    <property type="entry name" value="IG_LIKE"/>
    <property type="match status" value="1"/>
</dbReference>
<dbReference type="FunFam" id="2.60.40.10:FF:000027">
    <property type="entry name" value="receptor-type tyrosine-protein phosphatase delta isoform X1"/>
    <property type="match status" value="1"/>
</dbReference>
<dbReference type="AlphaFoldDB" id="A0A5N5LAD1"/>
<dbReference type="InterPro" id="IPR003598">
    <property type="entry name" value="Ig_sub2"/>
</dbReference>
<sequence>MIEEVPTWNMVHHICPSVPLMPCWLSVLLLFDYAAFPSPPDIRRVPPRFFIPPSNKEVKPGGSAVLSCVATGAPVPYVKWMTGEIELKKEEEMPVGRNILHLTNIRESANYTCVAMSFLGTIKATAQVTVKALPKPPTSLTVTETMATSVTLTWDSENPEPVFYYVIQYRSKASDSSYREVDRVTTTRYSISGLSPYSVYEFRVMAVNNIGRGPPSDAVETRTSEQAPSSPPLHVQARMLSSSTMLVQWEPPEEPNGQIRGYRIYYTTDPDAQLIAWLKHNTDNNRLTTISGLTANVALQSLCPGLHFCRRRTSI</sequence>
<evidence type="ECO:0000256" key="2">
    <source>
        <dbReference type="ARBA" id="ARBA00010504"/>
    </source>
</evidence>
<evidence type="ECO:0000256" key="10">
    <source>
        <dbReference type="ARBA" id="ARBA00023136"/>
    </source>
</evidence>
<keyword evidence="10" id="KW-0472">Membrane</keyword>
<evidence type="ECO:0000256" key="5">
    <source>
        <dbReference type="ARBA" id="ARBA00022729"/>
    </source>
</evidence>
<comment type="catalytic activity">
    <reaction evidence="15">
        <text>O-phospho-L-tyrosyl-[protein] + H2O = L-tyrosyl-[protein] + phosphate</text>
        <dbReference type="Rhea" id="RHEA:10684"/>
        <dbReference type="Rhea" id="RHEA-COMP:10136"/>
        <dbReference type="Rhea" id="RHEA-COMP:20101"/>
        <dbReference type="ChEBI" id="CHEBI:15377"/>
        <dbReference type="ChEBI" id="CHEBI:43474"/>
        <dbReference type="ChEBI" id="CHEBI:46858"/>
        <dbReference type="ChEBI" id="CHEBI:61978"/>
        <dbReference type="EC" id="3.1.3.48"/>
    </reaction>
</comment>
<evidence type="ECO:0000259" key="18">
    <source>
        <dbReference type="PROSITE" id="PS50835"/>
    </source>
</evidence>
<feature type="domain" description="Fibronectin type-III" evidence="19">
    <location>
        <begin position="231"/>
        <end position="315"/>
    </location>
</feature>
<comment type="subcellular location">
    <subcellularLocation>
        <location evidence="1">Membrane</location>
        <topology evidence="1">Single-pass membrane protein</topology>
    </subcellularLocation>
</comment>
<dbReference type="InterPro" id="IPR013783">
    <property type="entry name" value="Ig-like_fold"/>
</dbReference>
<evidence type="ECO:0000256" key="8">
    <source>
        <dbReference type="ARBA" id="ARBA00022912"/>
    </source>
</evidence>
<keyword evidence="14" id="KW-0393">Immunoglobulin domain</keyword>
<dbReference type="PROSITE" id="PS50853">
    <property type="entry name" value="FN3"/>
    <property type="match status" value="2"/>
</dbReference>
<gene>
    <name evidence="20" type="ORF">PHYPO_G00090880</name>
</gene>
<dbReference type="PANTHER" id="PTHR44170">
    <property type="entry name" value="PROTEIN SIDEKICK"/>
    <property type="match status" value="1"/>
</dbReference>
<evidence type="ECO:0000256" key="3">
    <source>
        <dbReference type="ARBA" id="ARBA00013064"/>
    </source>
</evidence>
<dbReference type="GO" id="GO:0016020">
    <property type="term" value="C:membrane"/>
    <property type="evidence" value="ECO:0007669"/>
    <property type="project" value="UniProtKB-SubCell"/>
</dbReference>
<comment type="caution">
    <text evidence="20">The sequence shown here is derived from an EMBL/GenBank/DDBJ whole genome shotgun (WGS) entry which is preliminary data.</text>
</comment>
<evidence type="ECO:0000256" key="17">
    <source>
        <dbReference type="SAM" id="SignalP"/>
    </source>
</evidence>
<evidence type="ECO:0000256" key="15">
    <source>
        <dbReference type="ARBA" id="ARBA00051722"/>
    </source>
</evidence>
<keyword evidence="9" id="KW-1133">Transmembrane helix</keyword>
<dbReference type="InterPro" id="IPR013098">
    <property type="entry name" value="Ig_I-set"/>
</dbReference>
<keyword evidence="5 17" id="KW-0732">Signal</keyword>
<proteinExistence type="inferred from homology"/>
<reference evidence="20 21" key="1">
    <citation type="submission" date="2019-06" db="EMBL/GenBank/DDBJ databases">
        <title>A chromosome-scale genome assembly of the striped catfish, Pangasianodon hypophthalmus.</title>
        <authorList>
            <person name="Wen M."/>
            <person name="Zahm M."/>
            <person name="Roques C."/>
            <person name="Cabau C."/>
            <person name="Klopp C."/>
            <person name="Donnadieu C."/>
            <person name="Jouanno E."/>
            <person name="Avarre J.-C."/>
            <person name="Campet M."/>
            <person name="Ha T.T.T."/>
            <person name="Dugue R."/>
            <person name="Lampietro C."/>
            <person name="Louis A."/>
            <person name="Herpin A."/>
            <person name="Echchiki A."/>
            <person name="Berthelot C."/>
            <person name="Parey E."/>
            <person name="Roest-Crollius H."/>
            <person name="Braasch I."/>
            <person name="Postlethwait J."/>
            <person name="Bobe J."/>
            <person name="Montfort J."/>
            <person name="Bouchez O."/>
            <person name="Begum T."/>
            <person name="Schartl M."/>
            <person name="Guiguen Y."/>
        </authorList>
    </citation>
    <scope>NUCLEOTIDE SEQUENCE [LARGE SCALE GENOMIC DNA]</scope>
    <source>
        <strain evidence="20 21">Indonesia</strain>
        <tissue evidence="20">Blood</tissue>
    </source>
</reference>
<keyword evidence="11" id="KW-1015">Disulfide bond</keyword>
<dbReference type="FunFam" id="2.60.40.10:FF:000010">
    <property type="entry name" value="receptor-type tyrosine-protein phosphatase delta isoform X1"/>
    <property type="match status" value="1"/>
</dbReference>
<evidence type="ECO:0000256" key="1">
    <source>
        <dbReference type="ARBA" id="ARBA00004167"/>
    </source>
</evidence>
<dbReference type="InterPro" id="IPR003599">
    <property type="entry name" value="Ig_sub"/>
</dbReference>
<feature type="domain" description="Fibronectin type-III" evidence="19">
    <location>
        <begin position="136"/>
        <end position="226"/>
    </location>
</feature>
<accession>A0A5N5LAD1</accession>
<evidence type="ECO:0000256" key="16">
    <source>
        <dbReference type="SAM" id="MobiDB-lite"/>
    </source>
</evidence>
<keyword evidence="13" id="KW-0325">Glycoprotein</keyword>
<dbReference type="Pfam" id="PF07679">
    <property type="entry name" value="I-set"/>
    <property type="match status" value="1"/>
</dbReference>
<keyword evidence="6" id="KW-0677">Repeat</keyword>
<evidence type="ECO:0000256" key="4">
    <source>
        <dbReference type="ARBA" id="ARBA00022692"/>
    </source>
</evidence>
<evidence type="ECO:0000313" key="20">
    <source>
        <dbReference type="EMBL" id="KAB5539597.1"/>
    </source>
</evidence>
<dbReference type="GO" id="GO:0004725">
    <property type="term" value="F:protein tyrosine phosphatase activity"/>
    <property type="evidence" value="ECO:0007669"/>
    <property type="project" value="UniProtKB-EC"/>
</dbReference>
<name>A0A5N5LAD1_PANHP</name>
<feature type="chain" id="PRO_5024340587" description="protein-tyrosine-phosphatase" evidence="17">
    <location>
        <begin position="38"/>
        <end position="315"/>
    </location>
</feature>
<dbReference type="Gene3D" id="2.60.40.10">
    <property type="entry name" value="Immunoglobulins"/>
    <property type="match status" value="3"/>
</dbReference>
<feature type="domain" description="Ig-like" evidence="18">
    <location>
        <begin position="47"/>
        <end position="129"/>
    </location>
</feature>
<dbReference type="SUPFAM" id="SSF49265">
    <property type="entry name" value="Fibronectin type III"/>
    <property type="match status" value="1"/>
</dbReference>